<keyword evidence="3" id="KW-0862">Zinc</keyword>
<dbReference type="PROSITE" id="PS51795">
    <property type="entry name" value="ZF_FLZ"/>
    <property type="match status" value="1"/>
</dbReference>
<gene>
    <name evidence="7" type="ORF">ACJIZ3_001541</name>
</gene>
<dbReference type="InterPro" id="IPR044585">
    <property type="entry name" value="FLZ10/11"/>
</dbReference>
<evidence type="ECO:0000259" key="6">
    <source>
        <dbReference type="PROSITE" id="PS51795"/>
    </source>
</evidence>
<dbReference type="Proteomes" id="UP001634393">
    <property type="component" value="Unassembled WGS sequence"/>
</dbReference>
<keyword evidence="2" id="KW-0479">Metal-binding</keyword>
<feature type="zinc finger region" description="FLZ-type" evidence="4">
    <location>
        <begin position="336"/>
        <end position="379"/>
    </location>
</feature>
<keyword evidence="3" id="KW-0863">Zinc-finger</keyword>
<protein>
    <recommendedName>
        <fullName evidence="6">FLZ-type domain-containing protein</fullName>
    </recommendedName>
</protein>
<reference evidence="7 8" key="1">
    <citation type="submission" date="2024-12" db="EMBL/GenBank/DDBJ databases">
        <title>The unique morphological basis and parallel evolutionary history of personate flowers in Penstemon.</title>
        <authorList>
            <person name="Depatie T.H."/>
            <person name="Wessinger C.A."/>
        </authorList>
    </citation>
    <scope>NUCLEOTIDE SEQUENCE [LARGE SCALE GENOMIC DNA]</scope>
    <source>
        <strain evidence="7">WTNN_2</strain>
        <tissue evidence="7">Leaf</tissue>
    </source>
</reference>
<dbReference type="AlphaFoldDB" id="A0ABD3U6L1"/>
<dbReference type="InterPro" id="IPR007650">
    <property type="entry name" value="Zf-FLZ_dom"/>
</dbReference>
<feature type="domain" description="FLZ-type" evidence="6">
    <location>
        <begin position="336"/>
        <end position="379"/>
    </location>
</feature>
<name>A0ABD3U6L1_9LAMI</name>
<sequence length="410" mass="45310">MLRKRTRSQQKDQHMNHITPDALSESYFHSDTSTQKHKSNSFFSVPGLFVGFNPKSSESDSVRSPTSPLDFKIFSSFGNPFRYPRSQNEGCQKSWDCSKVGLGIIDSLDDETKQPSKDNQSSNSKNILIGRQMCIKGPNFCNHVSSLETPKSLPKNIGVFPNTRAKPANIQKGDSDVLFEIGEAAIFDPESSESFRACSLDSGGYRSHITDFGNRKSRLGSGKLVPRSITNQVPSESKFLGGSVTIGNSFGGKTSSIAPGNGFICSIPASEIELSEDYTCVRVHGPNPKVTHIFCDCILESHNDEVTNFSKKSEDELATNEAASPSNVLDSYSTNDFLKFCYSCKKELDGEDIYMYRGEKAFCSCDCRSQEIEIDEDTETETNKNNLLEIADKSNSCEEFSKSSSLFILT</sequence>
<evidence type="ECO:0000256" key="4">
    <source>
        <dbReference type="PROSITE-ProRule" id="PRU01131"/>
    </source>
</evidence>
<evidence type="ECO:0000313" key="7">
    <source>
        <dbReference type="EMBL" id="KAL3844138.1"/>
    </source>
</evidence>
<comment type="caution">
    <text evidence="7">The sequence shown here is derived from an EMBL/GenBank/DDBJ whole genome shotgun (WGS) entry which is preliminary data.</text>
</comment>
<proteinExistence type="inferred from homology"/>
<evidence type="ECO:0000256" key="5">
    <source>
        <dbReference type="SAM" id="MobiDB-lite"/>
    </source>
</evidence>
<dbReference type="Pfam" id="PF04570">
    <property type="entry name" value="zf-FLZ"/>
    <property type="match status" value="1"/>
</dbReference>
<evidence type="ECO:0000256" key="3">
    <source>
        <dbReference type="ARBA" id="ARBA00022771"/>
    </source>
</evidence>
<feature type="region of interest" description="Disordered" evidence="5">
    <location>
        <begin position="1"/>
        <end position="23"/>
    </location>
</feature>
<organism evidence="7 8">
    <name type="scientific">Penstemon smallii</name>
    <dbReference type="NCBI Taxonomy" id="265156"/>
    <lineage>
        <taxon>Eukaryota</taxon>
        <taxon>Viridiplantae</taxon>
        <taxon>Streptophyta</taxon>
        <taxon>Embryophyta</taxon>
        <taxon>Tracheophyta</taxon>
        <taxon>Spermatophyta</taxon>
        <taxon>Magnoliopsida</taxon>
        <taxon>eudicotyledons</taxon>
        <taxon>Gunneridae</taxon>
        <taxon>Pentapetalae</taxon>
        <taxon>asterids</taxon>
        <taxon>lamiids</taxon>
        <taxon>Lamiales</taxon>
        <taxon>Plantaginaceae</taxon>
        <taxon>Cheloneae</taxon>
        <taxon>Penstemon</taxon>
    </lineage>
</organism>
<dbReference type="GO" id="GO:0008270">
    <property type="term" value="F:zinc ion binding"/>
    <property type="evidence" value="ECO:0007669"/>
    <property type="project" value="UniProtKB-KW"/>
</dbReference>
<keyword evidence="8" id="KW-1185">Reference proteome</keyword>
<accession>A0ABD3U6L1</accession>
<comment type="similarity">
    <text evidence="1">Belongs to the FLZ family.</text>
</comment>
<evidence type="ECO:0000256" key="2">
    <source>
        <dbReference type="ARBA" id="ARBA00022723"/>
    </source>
</evidence>
<evidence type="ECO:0000256" key="1">
    <source>
        <dbReference type="ARBA" id="ARBA00009374"/>
    </source>
</evidence>
<evidence type="ECO:0000313" key="8">
    <source>
        <dbReference type="Proteomes" id="UP001634393"/>
    </source>
</evidence>
<dbReference type="PANTHER" id="PTHR46868:SF3">
    <property type="entry name" value="FCS-LIKE ZINC FINGER 11"/>
    <property type="match status" value="1"/>
</dbReference>
<dbReference type="PANTHER" id="PTHR46868">
    <property type="entry name" value="FCS-LIKE ZINC FINGER 11"/>
    <property type="match status" value="1"/>
</dbReference>
<dbReference type="EMBL" id="JBJXBP010000002">
    <property type="protein sequence ID" value="KAL3844138.1"/>
    <property type="molecule type" value="Genomic_DNA"/>
</dbReference>